<sequence length="163" mass="18839">MNMSSSEPHSETSHYDDYGFDLQQDFSQFLEEAKEHGQEAKQKCSSVYPEESRKTGSEKERKGKKTWKSSLTSWWKADKKIKVKETHNNNSKSKVSEKRQGHVSGPIHNSYKGNDVKHKHHFSGPLANLFKPTKREENEIPYMCLQQQNGHPVQNYGPLYVVT</sequence>
<dbReference type="PANTHER" id="PTHR35488:SF4">
    <property type="entry name" value="DUF4005 DOMAIN-CONTAINING PROTEIN"/>
    <property type="match status" value="1"/>
</dbReference>
<gene>
    <name evidence="3" type="primary">LOC101490868</name>
</gene>
<dbReference type="STRING" id="3827.A0A1S2YVG6"/>
<reference evidence="2" key="1">
    <citation type="journal article" date="2013" name="Nat. Biotechnol.">
        <title>Draft genome sequence of chickpea (Cicer arietinum) provides a resource for trait improvement.</title>
        <authorList>
            <person name="Varshney R.K."/>
            <person name="Song C."/>
            <person name="Saxena R.K."/>
            <person name="Azam S."/>
            <person name="Yu S."/>
            <person name="Sharpe A.G."/>
            <person name="Cannon S."/>
            <person name="Baek J."/>
            <person name="Rosen B.D."/>
            <person name="Tar'an B."/>
            <person name="Millan T."/>
            <person name="Zhang X."/>
            <person name="Ramsay L.D."/>
            <person name="Iwata A."/>
            <person name="Wang Y."/>
            <person name="Nelson W."/>
            <person name="Farmer A.D."/>
            <person name="Gaur P.M."/>
            <person name="Soderlund C."/>
            <person name="Penmetsa R.V."/>
            <person name="Xu C."/>
            <person name="Bharti A.K."/>
            <person name="He W."/>
            <person name="Winter P."/>
            <person name="Zhao S."/>
            <person name="Hane J.K."/>
            <person name="Carrasquilla-Garcia N."/>
            <person name="Condie J.A."/>
            <person name="Upadhyaya H.D."/>
            <person name="Luo M.C."/>
            <person name="Thudi M."/>
            <person name="Gowda C.L."/>
            <person name="Singh N.P."/>
            <person name="Lichtenzveig J."/>
            <person name="Gali K.K."/>
            <person name="Rubio J."/>
            <person name="Nadarajan N."/>
            <person name="Dolezel J."/>
            <person name="Bansal K.C."/>
            <person name="Xu X."/>
            <person name="Edwards D."/>
            <person name="Zhang G."/>
            <person name="Kahl G."/>
            <person name="Gil J."/>
            <person name="Singh K.B."/>
            <person name="Datta S.K."/>
            <person name="Jackson S.A."/>
            <person name="Wang J."/>
            <person name="Cook D.R."/>
        </authorList>
    </citation>
    <scope>NUCLEOTIDE SEQUENCE [LARGE SCALE GENOMIC DNA]</scope>
    <source>
        <strain evidence="2">cv. CDC Frontier</strain>
    </source>
</reference>
<dbReference type="PANTHER" id="PTHR35488">
    <property type="entry name" value="OS05G0358900 PROTEIN-RELATED"/>
    <property type="match status" value="1"/>
</dbReference>
<name>A0A1S2YVG6_CICAR</name>
<dbReference type="OrthoDB" id="737456at2759"/>
<evidence type="ECO:0000313" key="2">
    <source>
        <dbReference type="Proteomes" id="UP000087171"/>
    </source>
</evidence>
<protein>
    <submittedName>
        <fullName evidence="3">Uncharacterized protein LOC101490868 isoform X1</fullName>
    </submittedName>
</protein>
<dbReference type="RefSeq" id="XP_004510576.1">
    <property type="nucleotide sequence ID" value="XM_004510519.3"/>
</dbReference>
<organism evidence="2 3">
    <name type="scientific">Cicer arietinum</name>
    <name type="common">Chickpea</name>
    <name type="synonym">Garbanzo</name>
    <dbReference type="NCBI Taxonomy" id="3827"/>
    <lineage>
        <taxon>Eukaryota</taxon>
        <taxon>Viridiplantae</taxon>
        <taxon>Streptophyta</taxon>
        <taxon>Embryophyta</taxon>
        <taxon>Tracheophyta</taxon>
        <taxon>Spermatophyta</taxon>
        <taxon>Magnoliopsida</taxon>
        <taxon>eudicotyledons</taxon>
        <taxon>Gunneridae</taxon>
        <taxon>Pentapetalae</taxon>
        <taxon>rosids</taxon>
        <taxon>fabids</taxon>
        <taxon>Fabales</taxon>
        <taxon>Fabaceae</taxon>
        <taxon>Papilionoideae</taxon>
        <taxon>50 kb inversion clade</taxon>
        <taxon>NPAAA clade</taxon>
        <taxon>Hologalegina</taxon>
        <taxon>IRL clade</taxon>
        <taxon>Cicereae</taxon>
        <taxon>Cicer</taxon>
    </lineage>
</organism>
<dbReference type="eggNOG" id="ENOG502S686">
    <property type="taxonomic scope" value="Eukaryota"/>
</dbReference>
<accession>A0A1S2YVG6</accession>
<reference evidence="3" key="2">
    <citation type="submission" date="2025-08" db="UniProtKB">
        <authorList>
            <consortium name="RefSeq"/>
        </authorList>
    </citation>
    <scope>IDENTIFICATION</scope>
    <source>
        <tissue evidence="3">Etiolated seedlings</tissue>
    </source>
</reference>
<feature type="compositionally biased region" description="Basic and acidic residues" evidence="1">
    <location>
        <begin position="50"/>
        <end position="61"/>
    </location>
</feature>
<keyword evidence="2" id="KW-1185">Reference proteome</keyword>
<proteinExistence type="predicted"/>
<evidence type="ECO:0000313" key="3">
    <source>
        <dbReference type="RefSeq" id="XP_004510576.1"/>
    </source>
</evidence>
<evidence type="ECO:0000256" key="1">
    <source>
        <dbReference type="SAM" id="MobiDB-lite"/>
    </source>
</evidence>
<feature type="region of interest" description="Disordered" evidence="1">
    <location>
        <begin position="82"/>
        <end position="117"/>
    </location>
</feature>
<dbReference type="PaxDb" id="3827-XP_004510576.1"/>
<feature type="compositionally biased region" description="Basic and acidic residues" evidence="1">
    <location>
        <begin position="31"/>
        <end position="42"/>
    </location>
</feature>
<feature type="region of interest" description="Disordered" evidence="1">
    <location>
        <begin position="27"/>
        <end position="69"/>
    </location>
</feature>
<dbReference type="AlphaFoldDB" id="A0A1S2YVG6"/>
<dbReference type="Proteomes" id="UP000087171">
    <property type="component" value="Chromosome Ca7"/>
</dbReference>